<dbReference type="GO" id="GO:0016052">
    <property type="term" value="P:carbohydrate catabolic process"/>
    <property type="evidence" value="ECO:0007669"/>
    <property type="project" value="InterPro"/>
</dbReference>
<dbReference type="Gene3D" id="2.60.40.1190">
    <property type="match status" value="1"/>
</dbReference>
<gene>
    <name evidence="2" type="ORF">DC487_03665</name>
</gene>
<evidence type="ECO:0000313" key="3">
    <source>
        <dbReference type="Proteomes" id="UP000245627"/>
    </source>
</evidence>
<evidence type="ECO:0000259" key="1">
    <source>
        <dbReference type="Pfam" id="PF16011"/>
    </source>
</evidence>
<proteinExistence type="predicted"/>
<dbReference type="AlphaFoldDB" id="A0A2T8HMQ3"/>
<keyword evidence="3" id="KW-1185">Reference proteome</keyword>
<dbReference type="OrthoDB" id="9801646at2"/>
<dbReference type="CDD" id="cd09620">
    <property type="entry name" value="CBM9_like_3"/>
    <property type="match status" value="1"/>
</dbReference>
<dbReference type="GO" id="GO:0030246">
    <property type="term" value="F:carbohydrate binding"/>
    <property type="evidence" value="ECO:0007669"/>
    <property type="project" value="InterPro"/>
</dbReference>
<sequence>MLLINFISARVQDWQSYHDAVSVFSESEWQVIDSVNWPAQFSYAPTVRFQAMYSAEFLLLHYAVEEEFVRACAVRHNEAVYEDSCVECFISFDEKKTYFNIEFNLLGTGLIGHRSTIYKEKKRLDVDLVNRVSTFTNVQQIAGKKNWQMIMAIPFEILGQDGTTLSGKSAHANFYKCGDQLPVPHYLSWKPIDTPQPTFHKVEYFGEIVFL</sequence>
<comment type="caution">
    <text evidence="2">The sequence shown here is derived from an EMBL/GenBank/DDBJ whole genome shotgun (WGS) entry which is preliminary data.</text>
</comment>
<dbReference type="GO" id="GO:0004553">
    <property type="term" value="F:hydrolase activity, hydrolyzing O-glycosyl compounds"/>
    <property type="evidence" value="ECO:0007669"/>
    <property type="project" value="InterPro"/>
</dbReference>
<dbReference type="InterPro" id="IPR010502">
    <property type="entry name" value="Carb-bd_dom_fam9"/>
</dbReference>
<dbReference type="SUPFAM" id="SSF49344">
    <property type="entry name" value="CBD9-like"/>
    <property type="match status" value="1"/>
</dbReference>
<dbReference type="RefSeq" id="WP_116774576.1">
    <property type="nucleotide sequence ID" value="NZ_QDKG01000001.1"/>
</dbReference>
<feature type="domain" description="Carbohydrate-binding" evidence="1">
    <location>
        <begin position="24"/>
        <end position="210"/>
    </location>
</feature>
<accession>A0A2T8HMQ3</accession>
<protein>
    <recommendedName>
        <fullName evidence="1">Carbohydrate-binding domain-containing protein</fullName>
    </recommendedName>
</protein>
<evidence type="ECO:0000313" key="2">
    <source>
        <dbReference type="EMBL" id="PVH26717.1"/>
    </source>
</evidence>
<dbReference type="Proteomes" id="UP000245627">
    <property type="component" value="Unassembled WGS sequence"/>
</dbReference>
<name>A0A2T8HMQ3_9SPHI</name>
<dbReference type="EMBL" id="QDKG01000001">
    <property type="protein sequence ID" value="PVH26717.1"/>
    <property type="molecule type" value="Genomic_DNA"/>
</dbReference>
<dbReference type="Pfam" id="PF16011">
    <property type="entry name" value="CBM9_2"/>
    <property type="match status" value="1"/>
</dbReference>
<organism evidence="2 3">
    <name type="scientific">Sphingobacterium corticibacter</name>
    <dbReference type="NCBI Taxonomy" id="2171749"/>
    <lineage>
        <taxon>Bacteria</taxon>
        <taxon>Pseudomonadati</taxon>
        <taxon>Bacteroidota</taxon>
        <taxon>Sphingobacteriia</taxon>
        <taxon>Sphingobacteriales</taxon>
        <taxon>Sphingobacteriaceae</taxon>
        <taxon>Sphingobacterium</taxon>
    </lineage>
</organism>
<reference evidence="2 3" key="1">
    <citation type="submission" date="2018-04" db="EMBL/GenBank/DDBJ databases">
        <title>Sphingobacterium cortibacter sp. nov.</title>
        <authorList>
            <person name="Li Y."/>
        </authorList>
    </citation>
    <scope>NUCLEOTIDE SEQUENCE [LARGE SCALE GENOMIC DNA]</scope>
    <source>
        <strain evidence="2 3">2c-3</strain>
    </source>
</reference>